<evidence type="ECO:0000313" key="4">
    <source>
        <dbReference type="Proteomes" id="UP001157006"/>
    </source>
</evidence>
<accession>A0AAV1B1K7</accession>
<protein>
    <recommendedName>
        <fullName evidence="5">GAG-pre-integrase domain-containing protein</fullName>
    </recommendedName>
</protein>
<dbReference type="Pfam" id="PF13976">
    <property type="entry name" value="gag_pre-integrs"/>
    <property type="match status" value="1"/>
</dbReference>
<evidence type="ECO:0008006" key="5">
    <source>
        <dbReference type="Google" id="ProtNLM"/>
    </source>
</evidence>
<name>A0AAV1B1K7_VICFA</name>
<dbReference type="Pfam" id="PF22936">
    <property type="entry name" value="Pol_BBD"/>
    <property type="match status" value="1"/>
</dbReference>
<evidence type="ECO:0000259" key="1">
    <source>
        <dbReference type="Pfam" id="PF13976"/>
    </source>
</evidence>
<dbReference type="InterPro" id="IPR054722">
    <property type="entry name" value="PolX-like_BBD"/>
</dbReference>
<dbReference type="InterPro" id="IPR025724">
    <property type="entry name" value="GAG-pre-integrase_dom"/>
</dbReference>
<proteinExistence type="predicted"/>
<feature type="domain" description="GAG-pre-integrase" evidence="1">
    <location>
        <begin position="73"/>
        <end position="128"/>
    </location>
</feature>
<dbReference type="Proteomes" id="UP001157006">
    <property type="component" value="Chromosome 5"/>
</dbReference>
<evidence type="ECO:0000259" key="2">
    <source>
        <dbReference type="Pfam" id="PF22936"/>
    </source>
</evidence>
<feature type="domain" description="Retrovirus-related Pol polyprotein from transposon TNT 1-94-like beta-barrel" evidence="2">
    <location>
        <begin position="3"/>
        <end position="43"/>
    </location>
</feature>
<reference evidence="3 4" key="1">
    <citation type="submission" date="2023-01" db="EMBL/GenBank/DDBJ databases">
        <authorList>
            <person name="Kreplak J."/>
        </authorList>
    </citation>
    <scope>NUCLEOTIDE SEQUENCE [LARGE SCALE GENOMIC DNA]</scope>
</reference>
<gene>
    <name evidence="3" type="ORF">VFH_V162120</name>
</gene>
<dbReference type="EMBL" id="OX451740">
    <property type="protein sequence ID" value="CAI8615090.1"/>
    <property type="molecule type" value="Genomic_DNA"/>
</dbReference>
<sequence>MVVVGKGNIRLHANGITQVITNVYYVPELKNNLISIGQLIEMGVSVLIQNGECRYYHSKEGLFLQTKMSTNRMFLFHATPTSQVSTCFKTVSEDETHLWHCRYGHLNFKGLETLQSKKMVTGLSKIKKMKIQKVEKKWALLQVIYQQRL</sequence>
<dbReference type="AlphaFoldDB" id="A0AAV1B1K7"/>
<organism evidence="3 4">
    <name type="scientific">Vicia faba</name>
    <name type="common">Broad bean</name>
    <name type="synonym">Faba vulgaris</name>
    <dbReference type="NCBI Taxonomy" id="3906"/>
    <lineage>
        <taxon>Eukaryota</taxon>
        <taxon>Viridiplantae</taxon>
        <taxon>Streptophyta</taxon>
        <taxon>Embryophyta</taxon>
        <taxon>Tracheophyta</taxon>
        <taxon>Spermatophyta</taxon>
        <taxon>Magnoliopsida</taxon>
        <taxon>eudicotyledons</taxon>
        <taxon>Gunneridae</taxon>
        <taxon>Pentapetalae</taxon>
        <taxon>rosids</taxon>
        <taxon>fabids</taxon>
        <taxon>Fabales</taxon>
        <taxon>Fabaceae</taxon>
        <taxon>Papilionoideae</taxon>
        <taxon>50 kb inversion clade</taxon>
        <taxon>NPAAA clade</taxon>
        <taxon>Hologalegina</taxon>
        <taxon>IRL clade</taxon>
        <taxon>Fabeae</taxon>
        <taxon>Vicia</taxon>
    </lineage>
</organism>
<evidence type="ECO:0000313" key="3">
    <source>
        <dbReference type="EMBL" id="CAI8615090.1"/>
    </source>
</evidence>
<keyword evidence="4" id="KW-1185">Reference proteome</keyword>